<accession>A0A8S3WLC4</accession>
<protein>
    <submittedName>
        <fullName evidence="1">(apollo) hypothetical protein</fullName>
    </submittedName>
</protein>
<evidence type="ECO:0000313" key="1">
    <source>
        <dbReference type="EMBL" id="CAG4966995.1"/>
    </source>
</evidence>
<keyword evidence="2" id="KW-1185">Reference proteome</keyword>
<name>A0A8S3WLC4_PARAO</name>
<comment type="caution">
    <text evidence="1">The sequence shown here is derived from an EMBL/GenBank/DDBJ whole genome shotgun (WGS) entry which is preliminary data.</text>
</comment>
<organism evidence="1 2">
    <name type="scientific">Parnassius apollo</name>
    <name type="common">Apollo butterfly</name>
    <name type="synonym">Papilio apollo</name>
    <dbReference type="NCBI Taxonomy" id="110799"/>
    <lineage>
        <taxon>Eukaryota</taxon>
        <taxon>Metazoa</taxon>
        <taxon>Ecdysozoa</taxon>
        <taxon>Arthropoda</taxon>
        <taxon>Hexapoda</taxon>
        <taxon>Insecta</taxon>
        <taxon>Pterygota</taxon>
        <taxon>Neoptera</taxon>
        <taxon>Endopterygota</taxon>
        <taxon>Lepidoptera</taxon>
        <taxon>Glossata</taxon>
        <taxon>Ditrysia</taxon>
        <taxon>Papilionoidea</taxon>
        <taxon>Papilionidae</taxon>
        <taxon>Parnassiinae</taxon>
        <taxon>Parnassini</taxon>
        <taxon>Parnassius</taxon>
        <taxon>Parnassius</taxon>
    </lineage>
</organism>
<sequence length="130" mass="14741">MVEEAAPVIICEVKNSYDSDGYLLSSLGEEEVKSSDCKIDDNEPDKNHLTESENMLTTELPTQVTNNTATQDQYNILFSQTDCPADYVRRGVLRLKNLEVKKRLEEKLLNSKLATQEIKKTGCRARITEK</sequence>
<evidence type="ECO:0000313" key="2">
    <source>
        <dbReference type="Proteomes" id="UP000691718"/>
    </source>
</evidence>
<reference evidence="1" key="1">
    <citation type="submission" date="2021-04" db="EMBL/GenBank/DDBJ databases">
        <authorList>
            <person name="Tunstrom K."/>
        </authorList>
    </citation>
    <scope>NUCLEOTIDE SEQUENCE</scope>
</reference>
<dbReference type="Proteomes" id="UP000691718">
    <property type="component" value="Unassembled WGS sequence"/>
</dbReference>
<gene>
    <name evidence="1" type="ORF">PAPOLLO_LOCUS7724</name>
</gene>
<proteinExistence type="predicted"/>
<dbReference type="EMBL" id="CAJQZP010000533">
    <property type="protein sequence ID" value="CAG4966995.1"/>
    <property type="molecule type" value="Genomic_DNA"/>
</dbReference>
<dbReference type="AlphaFoldDB" id="A0A8S3WLC4"/>